<comment type="similarity">
    <text evidence="1">In the N-terminal section; belongs to the LXG family.</text>
</comment>
<keyword evidence="4" id="KW-1185">Reference proteome</keyword>
<accession>A0ABQ5TFV9</accession>
<dbReference type="InterPro" id="IPR006829">
    <property type="entry name" value="LXG_dom"/>
</dbReference>
<gene>
    <name evidence="3" type="ORF">MACH08_15470</name>
</gene>
<dbReference type="EMBL" id="BSKO01000001">
    <property type="protein sequence ID" value="GLO65763.1"/>
    <property type="molecule type" value="Genomic_DNA"/>
</dbReference>
<sequence>MQKIILTISIRLLITFEHLFTDLDDSLRKHLELFKSQVDTSESAIIDSDYVKDLELDIKEDWEKLSLEQDTVRETIKSISDITSAIHPNYYPPEADKSDVIKIITNLEEDLNSFTSVGQEEISSTENLLNQVAMTIENAGTVEGEGRFTDYIGTSTTLGLSYLKDYNAEKREVMLDEARKAKDSALKDMDESSQEILNKAYTDLKNGEIEESEYYSYMSELKKLQNEEDMDEEVSENFIKYVIDNFGGITETLEGNVIAGVIKQNIEDYGNATLSRSDVVKAMNANNASSTSNYLKDKGNKLINAGRAISGSIAALTIGIGAYIDYKNTDKTYGEALTKNAASGGAGLVASAVTAKVILGGALVSNPIGWSVAGGIVVGTGVSWTFNWAYDNNFLGIQDGLDWTGQKLDWAGEQVSNGYNWVEDQVNKIGDTLSSGLDFINPFS</sequence>
<evidence type="ECO:0000313" key="3">
    <source>
        <dbReference type="EMBL" id="GLO65763.1"/>
    </source>
</evidence>
<comment type="caution">
    <text evidence="3">The sequence shown here is derived from an EMBL/GenBank/DDBJ whole genome shotgun (WGS) entry which is preliminary data.</text>
</comment>
<organism evidence="3 4">
    <name type="scientific">Oceanobacillus kimchii</name>
    <dbReference type="NCBI Taxonomy" id="746691"/>
    <lineage>
        <taxon>Bacteria</taxon>
        <taxon>Bacillati</taxon>
        <taxon>Bacillota</taxon>
        <taxon>Bacilli</taxon>
        <taxon>Bacillales</taxon>
        <taxon>Bacillaceae</taxon>
        <taxon>Oceanobacillus</taxon>
    </lineage>
</organism>
<evidence type="ECO:0000313" key="4">
    <source>
        <dbReference type="Proteomes" id="UP001275436"/>
    </source>
</evidence>
<feature type="domain" description="LXG" evidence="2">
    <location>
        <begin position="13"/>
        <end position="141"/>
    </location>
</feature>
<dbReference type="Proteomes" id="UP001275436">
    <property type="component" value="Unassembled WGS sequence"/>
</dbReference>
<dbReference type="Pfam" id="PF04740">
    <property type="entry name" value="LXG"/>
    <property type="match status" value="1"/>
</dbReference>
<evidence type="ECO:0000259" key="2">
    <source>
        <dbReference type="Pfam" id="PF04740"/>
    </source>
</evidence>
<proteinExistence type="inferred from homology"/>
<dbReference type="RefSeq" id="WP_317957924.1">
    <property type="nucleotide sequence ID" value="NZ_BSKO01000001.1"/>
</dbReference>
<protein>
    <submittedName>
        <fullName evidence="3">Transposase</fullName>
    </submittedName>
</protein>
<reference evidence="3 4" key="1">
    <citation type="submission" date="2023-02" db="EMBL/GenBank/DDBJ databases">
        <title>Oceanobacillus kimchii IFOP_LL358 isolated form Alexandrium catenella lab strain.</title>
        <authorList>
            <person name="Gajardo G."/>
            <person name="Ueki S."/>
            <person name="Maruyama F."/>
        </authorList>
    </citation>
    <scope>NUCLEOTIDE SEQUENCE [LARGE SCALE GENOMIC DNA]</scope>
    <source>
        <strain evidence="3 4">IFOP_LL358</strain>
    </source>
</reference>
<name>A0ABQ5TFV9_9BACI</name>
<evidence type="ECO:0000256" key="1">
    <source>
        <dbReference type="ARBA" id="ARBA00034117"/>
    </source>
</evidence>